<gene>
    <name evidence="2" type="ORF">MDA_GLEAN10014796</name>
</gene>
<dbReference type="Proteomes" id="UP000010556">
    <property type="component" value="Unassembled WGS sequence"/>
</dbReference>
<keyword evidence="3" id="KW-1185">Reference proteome</keyword>
<protein>
    <submittedName>
        <fullName evidence="2">Uncharacterized protein</fullName>
    </submittedName>
</protein>
<dbReference type="EMBL" id="KB109864">
    <property type="protein sequence ID" value="ELK27782.1"/>
    <property type="molecule type" value="Genomic_DNA"/>
</dbReference>
<evidence type="ECO:0000313" key="3">
    <source>
        <dbReference type="Proteomes" id="UP000010556"/>
    </source>
</evidence>
<name>L5LP12_MYODS</name>
<accession>L5LP12</accession>
<evidence type="ECO:0000256" key="1">
    <source>
        <dbReference type="SAM" id="MobiDB-lite"/>
    </source>
</evidence>
<evidence type="ECO:0000313" key="2">
    <source>
        <dbReference type="EMBL" id="ELK27782.1"/>
    </source>
</evidence>
<proteinExistence type="predicted"/>
<feature type="region of interest" description="Disordered" evidence="1">
    <location>
        <begin position="1"/>
        <end position="22"/>
    </location>
</feature>
<reference evidence="3" key="1">
    <citation type="journal article" date="2013" name="Science">
        <title>Comparative analysis of bat genomes provides insight into the evolution of flight and immunity.</title>
        <authorList>
            <person name="Zhang G."/>
            <person name="Cowled C."/>
            <person name="Shi Z."/>
            <person name="Huang Z."/>
            <person name="Bishop-Lilly K.A."/>
            <person name="Fang X."/>
            <person name="Wynne J.W."/>
            <person name="Xiong Z."/>
            <person name="Baker M.L."/>
            <person name="Zhao W."/>
            <person name="Tachedjian M."/>
            <person name="Zhu Y."/>
            <person name="Zhou P."/>
            <person name="Jiang X."/>
            <person name="Ng J."/>
            <person name="Yang L."/>
            <person name="Wu L."/>
            <person name="Xiao J."/>
            <person name="Feng Y."/>
            <person name="Chen Y."/>
            <person name="Sun X."/>
            <person name="Zhang Y."/>
            <person name="Marsh G.A."/>
            <person name="Crameri G."/>
            <person name="Broder C.C."/>
            <person name="Frey K.G."/>
            <person name="Wang L.F."/>
            <person name="Wang J."/>
        </authorList>
    </citation>
    <scope>NUCLEOTIDE SEQUENCE [LARGE SCALE GENOMIC DNA]</scope>
</reference>
<sequence length="122" mass="14068">MGRAQQQTRVDSRSQRPNPWISSSKGYARFSNEMCLMTLNKAYIIKKVKKELSQKAEFGRGKHYHLNGILGSDIHTLTQGEMGLCKHQNCSSSWPNVFYQDLRNSRLLLFQQVRLSDLQGIH</sequence>
<organism evidence="2 3">
    <name type="scientific">Myotis davidii</name>
    <name type="common">David's myotis</name>
    <dbReference type="NCBI Taxonomy" id="225400"/>
    <lineage>
        <taxon>Eukaryota</taxon>
        <taxon>Metazoa</taxon>
        <taxon>Chordata</taxon>
        <taxon>Craniata</taxon>
        <taxon>Vertebrata</taxon>
        <taxon>Euteleostomi</taxon>
        <taxon>Mammalia</taxon>
        <taxon>Eutheria</taxon>
        <taxon>Laurasiatheria</taxon>
        <taxon>Chiroptera</taxon>
        <taxon>Yangochiroptera</taxon>
        <taxon>Vespertilionidae</taxon>
        <taxon>Myotis</taxon>
    </lineage>
</organism>
<dbReference type="AlphaFoldDB" id="L5LP12"/>